<dbReference type="EMBL" id="PUJV01000027">
    <property type="protein sequence ID" value="NHB98139.1"/>
    <property type="molecule type" value="Genomic_DNA"/>
</dbReference>
<evidence type="ECO:0000313" key="1">
    <source>
        <dbReference type="EMBL" id="NHB98139.1"/>
    </source>
</evidence>
<name>A0A7X5QPN1_9GAMM</name>
<protein>
    <recommendedName>
        <fullName evidence="3">Cell filamentation protein Fic</fullName>
    </recommendedName>
</protein>
<dbReference type="AlphaFoldDB" id="A0A7X5QPN1"/>
<dbReference type="RefSeq" id="WP_036849687.1">
    <property type="nucleotide sequence ID" value="NZ_CAWPIE010000027.1"/>
</dbReference>
<reference evidence="1 2" key="1">
    <citation type="submission" date="2018-02" db="EMBL/GenBank/DDBJ databases">
        <authorList>
            <person name="Machado R.A."/>
        </authorList>
    </citation>
    <scope>NUCLEOTIDE SEQUENCE [LARGE SCALE GENOMIC DNA]</scope>
    <source>
        <strain evidence="1 2">DSM 23271</strain>
    </source>
</reference>
<evidence type="ECO:0000313" key="2">
    <source>
        <dbReference type="Proteomes" id="UP000547931"/>
    </source>
</evidence>
<dbReference type="Proteomes" id="UP000547931">
    <property type="component" value="Unassembled WGS sequence"/>
</dbReference>
<organism evidence="1 2">
    <name type="scientific">Photorhabdus stackebrandtii</name>
    <dbReference type="NCBI Taxonomy" id="1123042"/>
    <lineage>
        <taxon>Bacteria</taxon>
        <taxon>Pseudomonadati</taxon>
        <taxon>Pseudomonadota</taxon>
        <taxon>Gammaproteobacteria</taxon>
        <taxon>Enterobacterales</taxon>
        <taxon>Morganellaceae</taxon>
        <taxon>Photorhabdus</taxon>
    </lineage>
</organism>
<sequence>MAKTGNERLAEALKAASNAAVGNVFNSRSITDKQRTFLVKKGYLKQIIRGWYLLDADLTTEESWRFSAYPWTVIKLKNRTQYLSALESASVGKNVSHFRNL</sequence>
<evidence type="ECO:0008006" key="3">
    <source>
        <dbReference type="Google" id="ProtNLM"/>
    </source>
</evidence>
<accession>A0A7X5QPN1</accession>
<keyword evidence="2" id="KW-1185">Reference proteome</keyword>
<proteinExistence type="predicted"/>
<comment type="caution">
    <text evidence="1">The sequence shown here is derived from an EMBL/GenBank/DDBJ whole genome shotgun (WGS) entry which is preliminary data.</text>
</comment>
<gene>
    <name evidence="1" type="ORF">C5470_17960</name>
</gene>